<keyword evidence="2" id="KW-1185">Reference proteome</keyword>
<dbReference type="KEGG" id="chu:CHU_1150"/>
<sequence length="125" mass="15105">MEKIFWTKEYQEDVGTKDEQGWYDYAYRYYIYWFTFPNRQKIKVRRYTDTPDHCSIFLPEEDLAIKKALDKSPSKNYIFGVVNFLLKKEGAKTIDYYNMGYKSIDLSKVRNNRNEFVFEEGKVGK</sequence>
<proteinExistence type="predicted"/>
<dbReference type="EMBL" id="CP000383">
    <property type="protein sequence ID" value="ABG58425.1"/>
    <property type="molecule type" value="Genomic_DNA"/>
</dbReference>
<protein>
    <submittedName>
        <fullName evidence="1">Uncharacterized protein</fullName>
    </submittedName>
</protein>
<accession>A0A6N4SQ51</accession>
<reference evidence="1 2" key="1">
    <citation type="journal article" date="2007" name="Appl. Environ. Microbiol.">
        <title>Genome sequence of the cellulolytic gliding bacterium Cytophaga hutchinsonii.</title>
        <authorList>
            <person name="Xie G."/>
            <person name="Bruce D.C."/>
            <person name="Challacombe J.F."/>
            <person name="Chertkov O."/>
            <person name="Detter J.C."/>
            <person name="Gilna P."/>
            <person name="Han C.S."/>
            <person name="Lucas S."/>
            <person name="Misra M."/>
            <person name="Myers G.L."/>
            <person name="Richardson P."/>
            <person name="Tapia R."/>
            <person name="Thayer N."/>
            <person name="Thompson L.S."/>
            <person name="Brettin T.S."/>
            <person name="Henrissat B."/>
            <person name="Wilson D.B."/>
            <person name="McBride M.J."/>
        </authorList>
    </citation>
    <scope>NUCLEOTIDE SEQUENCE [LARGE SCALE GENOMIC DNA]</scope>
    <source>
        <strain evidence="2">ATCC 33406 / DSM 1761 / CIP 103989 / NBRC 15051 / NCIMB 9469 / D465</strain>
    </source>
</reference>
<gene>
    <name evidence="1" type="ordered locus">CHU_1150</name>
</gene>
<dbReference type="AlphaFoldDB" id="A0A6N4SQ51"/>
<name>A0A6N4SQ51_CYTH3</name>
<dbReference type="RefSeq" id="WP_011584540.1">
    <property type="nucleotide sequence ID" value="NC_008255.1"/>
</dbReference>
<organism evidence="1 2">
    <name type="scientific">Cytophaga hutchinsonii (strain ATCC 33406 / DSM 1761 / CIP 103989 / NBRC 15051 / NCIMB 9469 / D465)</name>
    <dbReference type="NCBI Taxonomy" id="269798"/>
    <lineage>
        <taxon>Bacteria</taxon>
        <taxon>Pseudomonadati</taxon>
        <taxon>Bacteroidota</taxon>
        <taxon>Cytophagia</taxon>
        <taxon>Cytophagales</taxon>
        <taxon>Cytophagaceae</taxon>
        <taxon>Cytophaga</taxon>
    </lineage>
</organism>
<dbReference type="Proteomes" id="UP000001822">
    <property type="component" value="Chromosome"/>
</dbReference>
<evidence type="ECO:0000313" key="2">
    <source>
        <dbReference type="Proteomes" id="UP000001822"/>
    </source>
</evidence>
<evidence type="ECO:0000313" key="1">
    <source>
        <dbReference type="EMBL" id="ABG58425.1"/>
    </source>
</evidence>